<dbReference type="AlphaFoldDB" id="A0AAW2I4J1"/>
<dbReference type="EMBL" id="JARGDH010000002">
    <property type="protein sequence ID" value="KAL0277257.1"/>
    <property type="molecule type" value="Genomic_DNA"/>
</dbReference>
<comment type="caution">
    <text evidence="2">The sequence shown here is derived from an EMBL/GenBank/DDBJ whole genome shotgun (WGS) entry which is preliminary data.</text>
</comment>
<proteinExistence type="predicted"/>
<evidence type="ECO:0000256" key="1">
    <source>
        <dbReference type="SAM" id="Phobius"/>
    </source>
</evidence>
<keyword evidence="1" id="KW-1133">Transmembrane helix</keyword>
<protein>
    <submittedName>
        <fullName evidence="2">Uncharacterized protein</fullName>
    </submittedName>
</protein>
<sequence>MSKGKRKNVTFLPVNPYNKKGFVLSVLFSLFLLMVLQVFLTEGQNTTKTTKPGADVCPPGMAADKTGKCILNESIDGCPVGFVKDSKEKCVPKDATDMGVESMVRHGKLCKYSINSTWITGHKC</sequence>
<accession>A0AAW2I4J1</accession>
<name>A0AAW2I4J1_9NEOP</name>
<evidence type="ECO:0000313" key="2">
    <source>
        <dbReference type="EMBL" id="KAL0277257.1"/>
    </source>
</evidence>
<feature type="transmembrane region" description="Helical" evidence="1">
    <location>
        <begin position="21"/>
        <end position="40"/>
    </location>
</feature>
<reference evidence="2" key="1">
    <citation type="journal article" date="2024" name="Gigascience">
        <title>Chromosome-level genome of the poultry shaft louse Menopon gallinae provides insight into the host-switching and adaptive evolution of parasitic lice.</title>
        <authorList>
            <person name="Xu Y."/>
            <person name="Ma L."/>
            <person name="Liu S."/>
            <person name="Liang Y."/>
            <person name="Liu Q."/>
            <person name="He Z."/>
            <person name="Tian L."/>
            <person name="Duan Y."/>
            <person name="Cai W."/>
            <person name="Li H."/>
            <person name="Song F."/>
        </authorList>
    </citation>
    <scope>NUCLEOTIDE SEQUENCE</scope>
    <source>
        <strain evidence="2">Cailab_2023a</strain>
    </source>
</reference>
<keyword evidence="1" id="KW-0472">Membrane</keyword>
<organism evidence="2">
    <name type="scientific">Menopon gallinae</name>
    <name type="common">poultry shaft louse</name>
    <dbReference type="NCBI Taxonomy" id="328185"/>
    <lineage>
        <taxon>Eukaryota</taxon>
        <taxon>Metazoa</taxon>
        <taxon>Ecdysozoa</taxon>
        <taxon>Arthropoda</taxon>
        <taxon>Hexapoda</taxon>
        <taxon>Insecta</taxon>
        <taxon>Pterygota</taxon>
        <taxon>Neoptera</taxon>
        <taxon>Paraneoptera</taxon>
        <taxon>Psocodea</taxon>
        <taxon>Troctomorpha</taxon>
        <taxon>Phthiraptera</taxon>
        <taxon>Amblycera</taxon>
        <taxon>Menoponidae</taxon>
        <taxon>Menopon</taxon>
    </lineage>
</organism>
<gene>
    <name evidence="2" type="ORF">PYX00_004608</name>
</gene>
<keyword evidence="1" id="KW-0812">Transmembrane</keyword>